<protein>
    <submittedName>
        <fullName evidence="2">SusD/RagB family nutrient-binding outer membrane lipoprotein</fullName>
    </submittedName>
</protein>
<feature type="signal peptide" evidence="1">
    <location>
        <begin position="1"/>
        <end position="22"/>
    </location>
</feature>
<evidence type="ECO:0000256" key="1">
    <source>
        <dbReference type="SAM" id="SignalP"/>
    </source>
</evidence>
<proteinExistence type="predicted"/>
<dbReference type="Proteomes" id="UP000812270">
    <property type="component" value="Unassembled WGS sequence"/>
</dbReference>
<dbReference type="RefSeq" id="WP_217791215.1">
    <property type="nucleotide sequence ID" value="NZ_JAHSPG010000006.1"/>
</dbReference>
<accession>A0A9E2S8J5</accession>
<evidence type="ECO:0000313" key="2">
    <source>
        <dbReference type="EMBL" id="MBV4357567.1"/>
    </source>
</evidence>
<gene>
    <name evidence="2" type="ORF">KTO63_10440</name>
</gene>
<evidence type="ECO:0000313" key="3">
    <source>
        <dbReference type="Proteomes" id="UP000812270"/>
    </source>
</evidence>
<dbReference type="Pfam" id="PF12771">
    <property type="entry name" value="SusD-like_2"/>
    <property type="match status" value="1"/>
</dbReference>
<comment type="caution">
    <text evidence="2">The sequence shown here is derived from an EMBL/GenBank/DDBJ whole genome shotgun (WGS) entry which is preliminary data.</text>
</comment>
<keyword evidence="3" id="KW-1185">Reference proteome</keyword>
<reference evidence="2" key="1">
    <citation type="submission" date="2021-06" db="EMBL/GenBank/DDBJ databases">
        <authorList>
            <person name="Huq M.A."/>
        </authorList>
    </citation>
    <scope>NUCLEOTIDE SEQUENCE</scope>
    <source>
        <strain evidence="2">MAH-26</strain>
    </source>
</reference>
<dbReference type="AlphaFoldDB" id="A0A9E2S8J5"/>
<feature type="chain" id="PRO_5039658548" evidence="1">
    <location>
        <begin position="23"/>
        <end position="591"/>
    </location>
</feature>
<dbReference type="PROSITE" id="PS51257">
    <property type="entry name" value="PROKAR_LIPOPROTEIN"/>
    <property type="match status" value="1"/>
</dbReference>
<sequence length="591" mass="65262">MKKIFSIAVIAGAMFSACSKMTDINTDPTQFVKVMPEGSMNTAIKATPSILAQYPVNKYWEYANWVSLTGRYDCADVMWQTSYVTILNNLQQILTNYGSDTAFNNRVQIARIYKAYIQSLLVGAYGPIAASQANDPNRMSSIMYDKEDSVYANILNTLKEASAKMNVAKTTDKLPYDAIYNGDLLKWKKFANSLRLKIALRAQLLLGNTALDAVREIMADETNLIGSDADAAKIQFDNTTNGNQNPYYIGYSGKANVTAPTGISFPKMSDYMLDFLRSYKDPRINVYFDSVAKATDRYILTDTLASTADDSLRIVTYPIPHWGIPKANNKLSGWTAGLANQVDPIGNANTFSNVTTKVWSDPLRPMVIMGFAETLFLKAEAAQLGLGGSQTADAYYNAGIDANFLSWGLTLAAANNYKQVDGVKWGTSSVGKTFRNYIGITNADIPDGDINKIYAQAWMNYFPDGGFDAWCMIRRTWSLNFPPHTNPSSPGALYSDVPFRMFYPANLVSLNPDGYADAMTQLGLVGTTSEAINNTVALKFMKPHVTINWNDVPAQYDYSLVQKWYGKTIQELSAAAKASGFTYTVLSSYKP</sequence>
<keyword evidence="1" id="KW-0732">Signal</keyword>
<organism evidence="2 3">
    <name type="scientific">Pinibacter aurantiacus</name>
    <dbReference type="NCBI Taxonomy" id="2851599"/>
    <lineage>
        <taxon>Bacteria</taxon>
        <taxon>Pseudomonadati</taxon>
        <taxon>Bacteroidota</taxon>
        <taxon>Chitinophagia</taxon>
        <taxon>Chitinophagales</taxon>
        <taxon>Chitinophagaceae</taxon>
        <taxon>Pinibacter</taxon>
    </lineage>
</organism>
<keyword evidence="2" id="KW-0449">Lipoprotein</keyword>
<dbReference type="InterPro" id="IPR041662">
    <property type="entry name" value="SusD-like_2"/>
</dbReference>
<name>A0A9E2S8J5_9BACT</name>
<dbReference type="EMBL" id="JAHSPG010000006">
    <property type="protein sequence ID" value="MBV4357567.1"/>
    <property type="molecule type" value="Genomic_DNA"/>
</dbReference>